<proteinExistence type="inferred from homology"/>
<organism evidence="10 11">
    <name type="scientific">Terrilactibacillus tamarindi</name>
    <dbReference type="NCBI Taxonomy" id="2599694"/>
    <lineage>
        <taxon>Bacteria</taxon>
        <taxon>Bacillati</taxon>
        <taxon>Bacillota</taxon>
        <taxon>Bacilli</taxon>
        <taxon>Bacillales</taxon>
        <taxon>Bacillaceae</taxon>
        <taxon>Terrilactibacillus</taxon>
    </lineage>
</organism>
<comment type="subcellular location">
    <subcellularLocation>
        <location evidence="1">Cell membrane</location>
        <topology evidence="1">Multi-pass membrane protein</topology>
    </subcellularLocation>
</comment>
<evidence type="ECO:0000256" key="8">
    <source>
        <dbReference type="SAM" id="Phobius"/>
    </source>
</evidence>
<evidence type="ECO:0000256" key="4">
    <source>
        <dbReference type="ARBA" id="ARBA00022475"/>
    </source>
</evidence>
<evidence type="ECO:0000313" key="11">
    <source>
        <dbReference type="Proteomes" id="UP000440978"/>
    </source>
</evidence>
<evidence type="ECO:0000256" key="5">
    <source>
        <dbReference type="ARBA" id="ARBA00022692"/>
    </source>
</evidence>
<dbReference type="Gene3D" id="3.40.1710.10">
    <property type="entry name" value="abc type-2 transporter like domain"/>
    <property type="match status" value="1"/>
</dbReference>
<dbReference type="InterPro" id="IPR051449">
    <property type="entry name" value="ABC-2_transporter_component"/>
</dbReference>
<keyword evidence="5 8" id="KW-0812">Transmembrane</keyword>
<keyword evidence="3" id="KW-0813">Transport</keyword>
<name>A0A6N8CLP1_9BACI</name>
<dbReference type="Proteomes" id="UP000440978">
    <property type="component" value="Unassembled WGS sequence"/>
</dbReference>
<accession>A0A6N8CLP1</accession>
<feature type="domain" description="ABC transmembrane type-2" evidence="9">
    <location>
        <begin position="144"/>
        <end position="375"/>
    </location>
</feature>
<comment type="caution">
    <text evidence="10">The sequence shown here is derived from an EMBL/GenBank/DDBJ whole genome shotgun (WGS) entry which is preliminary data.</text>
</comment>
<dbReference type="InterPro" id="IPR047817">
    <property type="entry name" value="ABC2_TM_bact-type"/>
</dbReference>
<feature type="transmembrane region" description="Helical" evidence="8">
    <location>
        <begin position="261"/>
        <end position="287"/>
    </location>
</feature>
<gene>
    <name evidence="10" type="ORF">GMB86_02555</name>
</gene>
<feature type="transmembrane region" description="Helical" evidence="8">
    <location>
        <begin position="187"/>
        <end position="207"/>
    </location>
</feature>
<evidence type="ECO:0000256" key="7">
    <source>
        <dbReference type="ARBA" id="ARBA00023136"/>
    </source>
</evidence>
<dbReference type="PANTHER" id="PTHR30294:SF38">
    <property type="entry name" value="TRANSPORT PERMEASE PROTEIN"/>
    <property type="match status" value="1"/>
</dbReference>
<evidence type="ECO:0000256" key="1">
    <source>
        <dbReference type="ARBA" id="ARBA00004651"/>
    </source>
</evidence>
<dbReference type="OrthoDB" id="266913at2"/>
<dbReference type="AlphaFoldDB" id="A0A6N8CLP1"/>
<dbReference type="EMBL" id="WNHB01000003">
    <property type="protein sequence ID" value="MTT30894.1"/>
    <property type="molecule type" value="Genomic_DNA"/>
</dbReference>
<evidence type="ECO:0000313" key="10">
    <source>
        <dbReference type="EMBL" id="MTT30894.1"/>
    </source>
</evidence>
<evidence type="ECO:0000256" key="3">
    <source>
        <dbReference type="ARBA" id="ARBA00022448"/>
    </source>
</evidence>
<keyword evidence="4" id="KW-1003">Cell membrane</keyword>
<evidence type="ECO:0000256" key="6">
    <source>
        <dbReference type="ARBA" id="ARBA00022989"/>
    </source>
</evidence>
<evidence type="ECO:0000256" key="2">
    <source>
        <dbReference type="ARBA" id="ARBA00007783"/>
    </source>
</evidence>
<dbReference type="RefSeq" id="WP_155216528.1">
    <property type="nucleotide sequence ID" value="NZ_WNHB01000003.1"/>
</dbReference>
<dbReference type="GO" id="GO:0005886">
    <property type="term" value="C:plasma membrane"/>
    <property type="evidence" value="ECO:0007669"/>
    <property type="project" value="UniProtKB-SubCell"/>
</dbReference>
<dbReference type="GO" id="GO:0140359">
    <property type="term" value="F:ABC-type transporter activity"/>
    <property type="evidence" value="ECO:0007669"/>
    <property type="project" value="InterPro"/>
</dbReference>
<keyword evidence="11" id="KW-1185">Reference proteome</keyword>
<dbReference type="InterPro" id="IPR013525">
    <property type="entry name" value="ABC2_TM"/>
</dbReference>
<feature type="transmembrane region" description="Helical" evidence="8">
    <location>
        <begin position="294"/>
        <end position="312"/>
    </location>
</feature>
<keyword evidence="6 8" id="KW-1133">Transmembrane helix</keyword>
<keyword evidence="7 8" id="KW-0472">Membrane</keyword>
<protein>
    <submittedName>
        <fullName evidence="10">ABC transporter permease subunit</fullName>
    </submittedName>
</protein>
<dbReference type="PROSITE" id="PS51012">
    <property type="entry name" value="ABC_TM2"/>
    <property type="match status" value="1"/>
</dbReference>
<feature type="transmembrane region" description="Helical" evidence="8">
    <location>
        <begin position="228"/>
        <end position="255"/>
    </location>
</feature>
<comment type="similarity">
    <text evidence="2">Belongs to the ABC-2 integral membrane protein family.</text>
</comment>
<evidence type="ECO:0000259" key="9">
    <source>
        <dbReference type="PROSITE" id="PS51012"/>
    </source>
</evidence>
<reference evidence="10 11" key="1">
    <citation type="submission" date="2019-11" db="EMBL/GenBank/DDBJ databases">
        <title>Terrilactibacillus tamarindus sp. nov. BCM23-1 isolated from bark of Tamarindus indica.</title>
        <authorList>
            <person name="Kingkaew E."/>
            <person name="Tanasupawat S."/>
        </authorList>
    </citation>
    <scope>NUCLEOTIDE SEQUENCE [LARGE SCALE GENOMIC DNA]</scope>
    <source>
        <strain evidence="10 11">BCM23-1</strain>
    </source>
</reference>
<sequence>MKNILLKEMKLMFKEKANLIYLIVMPLAFIIIFGTIFNQAGDSTVTVNVTDNDHSAASKTFISQMEKIKGFDVELNNKDVNQQISQIKEGKLNSLIVIPEGFNQQLTSGQNKAKISFYQDAAVSNETASIEAILKNLSNQYRENQIVSTLAKDGKTDDQIKSIMKSPVNIDSVKENSHNVDMMSQMVPGYTVMFAFYIFISVIKRFFTEKESGMISRLQSTGVNPLSYLLGMWIPHFLTIMIQCIVLIGFGHYVYGMHIGSFVGIFLLIVSLAVCGSSLGVALSFIVKNENQGIGMTQFIALGGAMLGGLWFPSNMLPSFAQVIGKFTPQYWAQQGFLDVIVRDIPVTGLWKSFAALIAFGIIGIIVALTRYKAFLRSAVK</sequence>
<dbReference type="Pfam" id="PF12698">
    <property type="entry name" value="ABC2_membrane_3"/>
    <property type="match status" value="1"/>
</dbReference>
<dbReference type="PANTHER" id="PTHR30294">
    <property type="entry name" value="MEMBRANE COMPONENT OF ABC TRANSPORTER YHHJ-RELATED"/>
    <property type="match status" value="1"/>
</dbReference>
<feature type="transmembrane region" description="Helical" evidence="8">
    <location>
        <begin position="20"/>
        <end position="37"/>
    </location>
</feature>
<feature type="transmembrane region" description="Helical" evidence="8">
    <location>
        <begin position="354"/>
        <end position="372"/>
    </location>
</feature>